<dbReference type="AlphaFoldDB" id="A0A423NNJ0"/>
<evidence type="ECO:0000313" key="2">
    <source>
        <dbReference type="EMBL" id="RON99847.1"/>
    </source>
</evidence>
<gene>
    <name evidence="2" type="ORF">BK674_12405</name>
</gene>
<name>A0A423NNJ0_9PSED</name>
<protein>
    <submittedName>
        <fullName evidence="2">Uncharacterized protein</fullName>
    </submittedName>
</protein>
<comment type="caution">
    <text evidence="2">The sequence shown here is derived from an EMBL/GenBank/DDBJ whole genome shotgun (WGS) entry which is preliminary data.</text>
</comment>
<reference evidence="2 3" key="1">
    <citation type="submission" date="2016-10" db="EMBL/GenBank/DDBJ databases">
        <title>Comparative genome analysis of multiple Pseudomonas spp. focuses on biocontrol and plant growth promoting traits.</title>
        <authorList>
            <person name="Tao X.-Y."/>
            <person name="Taylor C.G."/>
        </authorList>
    </citation>
    <scope>NUCLEOTIDE SEQUENCE [LARGE SCALE GENOMIC DNA]</scope>
    <source>
        <strain evidence="2 3">36B3</strain>
    </source>
</reference>
<proteinExistence type="predicted"/>
<organism evidence="2 3">
    <name type="scientific">Pseudomonas moraviensis</name>
    <dbReference type="NCBI Taxonomy" id="321662"/>
    <lineage>
        <taxon>Bacteria</taxon>
        <taxon>Pseudomonadati</taxon>
        <taxon>Pseudomonadota</taxon>
        <taxon>Gammaproteobacteria</taxon>
        <taxon>Pseudomonadales</taxon>
        <taxon>Pseudomonadaceae</taxon>
        <taxon>Pseudomonas</taxon>
    </lineage>
</organism>
<sequence length="237" mass="26580">MLKIKKKITNPMTVIAIFAIISETSAAVSLPFLDNKDREIYVWFLISFPFYLLFLFFITLNFNHRSLYSPSDFGKDKSFLRATEQHERVNKRNGPPHETGAPCAFEITSSIVSGKTADGRFQRPCRIHNSPDPPADMGDPPSPVVQTIKLSPLISELNIIDTRDIDASREFDAILETLRRTDKKNPRVLVFLSNHVSDSLAHTALQQIRQAKKGSGATLCIVYNLCSQTVTLLGRTS</sequence>
<keyword evidence="1" id="KW-0812">Transmembrane</keyword>
<feature type="transmembrane region" description="Helical" evidence="1">
    <location>
        <begin position="42"/>
        <end position="62"/>
    </location>
</feature>
<dbReference type="RefSeq" id="WP_042607365.1">
    <property type="nucleotide sequence ID" value="NZ_BSCP01000011.1"/>
</dbReference>
<keyword evidence="1" id="KW-0472">Membrane</keyword>
<dbReference type="EMBL" id="MOCA01000005">
    <property type="protein sequence ID" value="RON99847.1"/>
    <property type="molecule type" value="Genomic_DNA"/>
</dbReference>
<dbReference type="Proteomes" id="UP000284207">
    <property type="component" value="Unassembled WGS sequence"/>
</dbReference>
<keyword evidence="1" id="KW-1133">Transmembrane helix</keyword>
<accession>A0A423NNJ0</accession>
<evidence type="ECO:0000313" key="3">
    <source>
        <dbReference type="Proteomes" id="UP000284207"/>
    </source>
</evidence>
<evidence type="ECO:0000256" key="1">
    <source>
        <dbReference type="SAM" id="Phobius"/>
    </source>
</evidence>